<keyword evidence="2" id="KW-1185">Reference proteome</keyword>
<dbReference type="InterPro" id="IPR019687">
    <property type="entry name" value="DUF2535"/>
</dbReference>
<evidence type="ECO:0000313" key="1">
    <source>
        <dbReference type="EMBL" id="MFC0274351.1"/>
    </source>
</evidence>
<name>A0ABV6GL05_9BACI</name>
<sequence>MLFKSLEFKLVGGQKVKIIDIPVLEEDNKYRFMIQIRLQTFLTTIYAQTNPKSTYSFRDYLKRAIKWSDYEAIFQPNMLRNNA</sequence>
<proteinExistence type="predicted"/>
<gene>
    <name evidence="1" type="ORF">ACFFIX_23670</name>
</gene>
<protein>
    <submittedName>
        <fullName evidence="1">DUF2535 family protein</fullName>
    </submittedName>
</protein>
<dbReference type="RefSeq" id="WP_378938503.1">
    <property type="nucleotide sequence ID" value="NZ_JBHLVO010000033.1"/>
</dbReference>
<organism evidence="1 2">
    <name type="scientific">Metabacillus herbersteinensis</name>
    <dbReference type="NCBI Taxonomy" id="283816"/>
    <lineage>
        <taxon>Bacteria</taxon>
        <taxon>Bacillati</taxon>
        <taxon>Bacillota</taxon>
        <taxon>Bacilli</taxon>
        <taxon>Bacillales</taxon>
        <taxon>Bacillaceae</taxon>
        <taxon>Metabacillus</taxon>
    </lineage>
</organism>
<evidence type="ECO:0000313" key="2">
    <source>
        <dbReference type="Proteomes" id="UP001589854"/>
    </source>
</evidence>
<accession>A0ABV6GL05</accession>
<reference evidence="1 2" key="1">
    <citation type="submission" date="2024-09" db="EMBL/GenBank/DDBJ databases">
        <authorList>
            <person name="Sun Q."/>
            <person name="Mori K."/>
        </authorList>
    </citation>
    <scope>NUCLEOTIDE SEQUENCE [LARGE SCALE GENOMIC DNA]</scope>
    <source>
        <strain evidence="1 2">CCM 7228</strain>
    </source>
</reference>
<dbReference type="Pfam" id="PF10751">
    <property type="entry name" value="DUF2535"/>
    <property type="match status" value="1"/>
</dbReference>
<dbReference type="EMBL" id="JBHLVO010000033">
    <property type="protein sequence ID" value="MFC0274351.1"/>
    <property type="molecule type" value="Genomic_DNA"/>
</dbReference>
<dbReference type="Proteomes" id="UP001589854">
    <property type="component" value="Unassembled WGS sequence"/>
</dbReference>
<comment type="caution">
    <text evidence="1">The sequence shown here is derived from an EMBL/GenBank/DDBJ whole genome shotgun (WGS) entry which is preliminary data.</text>
</comment>